<feature type="transmembrane region" description="Helical" evidence="7">
    <location>
        <begin position="365"/>
        <end position="389"/>
    </location>
</feature>
<evidence type="ECO:0000256" key="1">
    <source>
        <dbReference type="ARBA" id="ARBA00004651"/>
    </source>
</evidence>
<dbReference type="Gene3D" id="1.20.1250.20">
    <property type="entry name" value="MFS general substrate transporter like domains"/>
    <property type="match status" value="1"/>
</dbReference>
<keyword evidence="4 7" id="KW-0812">Transmembrane</keyword>
<sequence>VTRPAEGSSARRRARPAGFGVVWATVALDMVGFGIMLPVLPLYAEDFGASPAMAAAVIAVFSAAQVVAAPLWGRLSDRIGRKPVLIAALIGSSIGSLVTGLAGALWVLFLGRVLDGASGSSYAVGQAAVADLAEPEDRPRLLGLLAAAFGVGFVAGPLVGSIAALGSRELPFFVAAALAAGNAVVALVRLPSGRPAPAVPVPKPGRLALWGAAGPAVRRLAVLSMIAMLGFAGFEATFAMLVERRFPEVGDPTVYGLFASIGLLMVLVQTRIVGPANARLGTRPALRAALSLVAAGMVVLAIGGGWAGLAVALVLLVVGQGVFGPTLSNATVETVGADGRGSALGLQQSAGALGRIVGPLLAGVLFGRVAVGAPYLAAAALAVAALAVVPRSSGEVPPA</sequence>
<feature type="transmembrane region" description="Helical" evidence="7">
    <location>
        <begin position="52"/>
        <end position="72"/>
    </location>
</feature>
<dbReference type="GO" id="GO:0022857">
    <property type="term" value="F:transmembrane transporter activity"/>
    <property type="evidence" value="ECO:0007669"/>
    <property type="project" value="InterPro"/>
</dbReference>
<dbReference type="InterPro" id="IPR036259">
    <property type="entry name" value="MFS_trans_sf"/>
</dbReference>
<protein>
    <recommendedName>
        <fullName evidence="8">Major facilitator superfamily (MFS) profile domain-containing protein</fullName>
    </recommendedName>
</protein>
<evidence type="ECO:0000256" key="4">
    <source>
        <dbReference type="ARBA" id="ARBA00022692"/>
    </source>
</evidence>
<dbReference type="EMBL" id="UINC01001443">
    <property type="protein sequence ID" value="SUZ80835.1"/>
    <property type="molecule type" value="Genomic_DNA"/>
</dbReference>
<evidence type="ECO:0000256" key="3">
    <source>
        <dbReference type="ARBA" id="ARBA00022475"/>
    </source>
</evidence>
<dbReference type="InterPro" id="IPR001958">
    <property type="entry name" value="Tet-R_TetA/multi-R_MdtG-like"/>
</dbReference>
<keyword evidence="5 7" id="KW-1133">Transmembrane helix</keyword>
<evidence type="ECO:0000256" key="6">
    <source>
        <dbReference type="ARBA" id="ARBA00023136"/>
    </source>
</evidence>
<feature type="transmembrane region" description="Helical" evidence="7">
    <location>
        <begin position="292"/>
        <end position="318"/>
    </location>
</feature>
<accession>A0A381QN84</accession>
<keyword evidence="3" id="KW-1003">Cell membrane</keyword>
<evidence type="ECO:0000313" key="9">
    <source>
        <dbReference type="EMBL" id="SUZ80835.1"/>
    </source>
</evidence>
<feature type="transmembrane region" description="Helical" evidence="7">
    <location>
        <begin position="141"/>
        <end position="165"/>
    </location>
</feature>
<dbReference type="InterPro" id="IPR020846">
    <property type="entry name" value="MFS_dom"/>
</dbReference>
<dbReference type="AlphaFoldDB" id="A0A381QN84"/>
<dbReference type="PANTHER" id="PTHR23517">
    <property type="entry name" value="RESISTANCE PROTEIN MDTM, PUTATIVE-RELATED-RELATED"/>
    <property type="match status" value="1"/>
</dbReference>
<dbReference type="PRINTS" id="PR01035">
    <property type="entry name" value="TCRTETA"/>
</dbReference>
<feature type="transmembrane region" description="Helical" evidence="7">
    <location>
        <begin position="220"/>
        <end position="242"/>
    </location>
</feature>
<evidence type="ECO:0000256" key="2">
    <source>
        <dbReference type="ARBA" id="ARBA00022448"/>
    </source>
</evidence>
<feature type="transmembrane region" description="Helical" evidence="7">
    <location>
        <begin position="84"/>
        <end position="109"/>
    </location>
</feature>
<evidence type="ECO:0000259" key="8">
    <source>
        <dbReference type="PROSITE" id="PS50850"/>
    </source>
</evidence>
<keyword evidence="2" id="KW-0813">Transport</keyword>
<dbReference type="Pfam" id="PF07690">
    <property type="entry name" value="MFS_1"/>
    <property type="match status" value="1"/>
</dbReference>
<reference evidence="9" key="1">
    <citation type="submission" date="2018-05" db="EMBL/GenBank/DDBJ databases">
        <authorList>
            <person name="Lanie J.A."/>
            <person name="Ng W.-L."/>
            <person name="Kazmierczak K.M."/>
            <person name="Andrzejewski T.M."/>
            <person name="Davidsen T.M."/>
            <person name="Wayne K.J."/>
            <person name="Tettelin H."/>
            <person name="Glass J.I."/>
            <person name="Rusch D."/>
            <person name="Podicherti R."/>
            <person name="Tsui H.-C.T."/>
            <person name="Winkler M.E."/>
        </authorList>
    </citation>
    <scope>NUCLEOTIDE SEQUENCE</scope>
</reference>
<feature type="non-terminal residue" evidence="9">
    <location>
        <position position="1"/>
    </location>
</feature>
<dbReference type="CDD" id="cd17330">
    <property type="entry name" value="MFS_SLC46_TetA_like"/>
    <property type="match status" value="1"/>
</dbReference>
<feature type="transmembrane region" description="Helical" evidence="7">
    <location>
        <begin position="254"/>
        <end position="272"/>
    </location>
</feature>
<organism evidence="9">
    <name type="scientific">marine metagenome</name>
    <dbReference type="NCBI Taxonomy" id="408172"/>
    <lineage>
        <taxon>unclassified sequences</taxon>
        <taxon>metagenomes</taxon>
        <taxon>ecological metagenomes</taxon>
    </lineage>
</organism>
<evidence type="ECO:0000256" key="5">
    <source>
        <dbReference type="ARBA" id="ARBA00022989"/>
    </source>
</evidence>
<feature type="domain" description="Major facilitator superfamily (MFS) profile" evidence="8">
    <location>
        <begin position="18"/>
        <end position="397"/>
    </location>
</feature>
<dbReference type="InterPro" id="IPR050171">
    <property type="entry name" value="MFS_Transporters"/>
</dbReference>
<dbReference type="PANTHER" id="PTHR23517:SF3">
    <property type="entry name" value="INTEGRAL MEMBRANE TRANSPORT PROTEIN"/>
    <property type="match status" value="1"/>
</dbReference>
<keyword evidence="6 7" id="KW-0472">Membrane</keyword>
<dbReference type="PROSITE" id="PS50850">
    <property type="entry name" value="MFS"/>
    <property type="match status" value="1"/>
</dbReference>
<feature type="transmembrane region" description="Helical" evidence="7">
    <location>
        <begin position="21"/>
        <end position="40"/>
    </location>
</feature>
<dbReference type="SUPFAM" id="SSF103473">
    <property type="entry name" value="MFS general substrate transporter"/>
    <property type="match status" value="1"/>
</dbReference>
<dbReference type="GO" id="GO:0005886">
    <property type="term" value="C:plasma membrane"/>
    <property type="evidence" value="ECO:0007669"/>
    <property type="project" value="UniProtKB-SubCell"/>
</dbReference>
<gene>
    <name evidence="9" type="ORF">METZ01_LOCUS33689</name>
</gene>
<feature type="transmembrane region" description="Helical" evidence="7">
    <location>
        <begin position="172"/>
        <end position="190"/>
    </location>
</feature>
<name>A0A381QN84_9ZZZZ</name>
<comment type="subcellular location">
    <subcellularLocation>
        <location evidence="1">Cell membrane</location>
        <topology evidence="1">Multi-pass membrane protein</topology>
    </subcellularLocation>
</comment>
<dbReference type="InterPro" id="IPR011701">
    <property type="entry name" value="MFS"/>
</dbReference>
<proteinExistence type="predicted"/>
<evidence type="ECO:0000256" key="7">
    <source>
        <dbReference type="SAM" id="Phobius"/>
    </source>
</evidence>